<dbReference type="OMA" id="RFYCQTI"/>
<evidence type="ECO:0000256" key="6">
    <source>
        <dbReference type="ARBA" id="ARBA00023065"/>
    </source>
</evidence>
<evidence type="ECO:0000256" key="8">
    <source>
        <dbReference type="ARBA" id="ARBA00023303"/>
    </source>
</evidence>
<proteinExistence type="inferred from homology"/>
<keyword evidence="4 9" id="KW-0812">Transmembrane</keyword>
<keyword evidence="5 9" id="KW-1133">Transmembrane helix</keyword>
<dbReference type="AlphaFoldDB" id="A0A0A0KHM3"/>
<evidence type="ECO:0000256" key="1">
    <source>
        <dbReference type="ARBA" id="ARBA00004141"/>
    </source>
</evidence>
<evidence type="ECO:0000313" key="10">
    <source>
        <dbReference type="EMBL" id="KGN47887.1"/>
    </source>
</evidence>
<evidence type="ECO:0000256" key="4">
    <source>
        <dbReference type="ARBA" id="ARBA00022692"/>
    </source>
</evidence>
<feature type="transmembrane region" description="Helical" evidence="9">
    <location>
        <begin position="167"/>
        <end position="185"/>
    </location>
</feature>
<feature type="transmembrane region" description="Helical" evidence="9">
    <location>
        <begin position="197"/>
        <end position="215"/>
    </location>
</feature>
<dbReference type="EMBL" id="CM002927">
    <property type="protein sequence ID" value="KGN47887.1"/>
    <property type="molecule type" value="Genomic_DNA"/>
</dbReference>
<evidence type="ECO:0000256" key="2">
    <source>
        <dbReference type="ARBA" id="ARBA00007079"/>
    </source>
</evidence>
<accession>A0A0A0KHM3</accession>
<dbReference type="Pfam" id="PF11744">
    <property type="entry name" value="ALMT"/>
    <property type="match status" value="1"/>
</dbReference>
<protein>
    <recommendedName>
        <fullName evidence="12">Aluminum-activated malate transporter</fullName>
    </recommendedName>
</protein>
<name>A0A0A0KHM3_CUCSA</name>
<dbReference type="PANTHER" id="PTHR31086">
    <property type="entry name" value="ALUMINUM-ACTIVATED MALATE TRANSPORTER 10"/>
    <property type="match status" value="1"/>
</dbReference>
<evidence type="ECO:0000256" key="7">
    <source>
        <dbReference type="ARBA" id="ARBA00023136"/>
    </source>
</evidence>
<reference evidence="10 11" key="2">
    <citation type="journal article" date="2009" name="PLoS ONE">
        <title>An integrated genetic and cytogenetic map of the cucumber genome.</title>
        <authorList>
            <person name="Ren Y."/>
            <person name="Zhang Z."/>
            <person name="Liu J."/>
            <person name="Staub J.E."/>
            <person name="Han Y."/>
            <person name="Cheng Z."/>
            <person name="Li X."/>
            <person name="Lu J."/>
            <person name="Miao H."/>
            <person name="Kang H."/>
            <person name="Xie B."/>
            <person name="Gu X."/>
            <person name="Wang X."/>
            <person name="Du Y."/>
            <person name="Jin W."/>
            <person name="Huang S."/>
        </authorList>
    </citation>
    <scope>NUCLEOTIDE SEQUENCE [LARGE SCALE GENOMIC DNA]</scope>
    <source>
        <strain evidence="11">cv. 9930</strain>
    </source>
</reference>
<feature type="transmembrane region" description="Helical" evidence="9">
    <location>
        <begin position="56"/>
        <end position="75"/>
    </location>
</feature>
<dbReference type="GO" id="GO:0015743">
    <property type="term" value="P:malate transport"/>
    <property type="evidence" value="ECO:0007669"/>
    <property type="project" value="InterPro"/>
</dbReference>
<evidence type="ECO:0008006" key="12">
    <source>
        <dbReference type="Google" id="ProtNLM"/>
    </source>
</evidence>
<dbReference type="STRING" id="3659.A0A0A0KHM3"/>
<evidence type="ECO:0000256" key="5">
    <source>
        <dbReference type="ARBA" id="ARBA00022989"/>
    </source>
</evidence>
<comment type="subcellular location">
    <subcellularLocation>
        <location evidence="1">Membrane</location>
        <topology evidence="1">Multi-pass membrane protein</topology>
    </subcellularLocation>
</comment>
<feature type="transmembrane region" description="Helical" evidence="9">
    <location>
        <begin position="135"/>
        <end position="155"/>
    </location>
</feature>
<keyword evidence="7 9" id="KW-0472">Membrane</keyword>
<evidence type="ECO:0000256" key="9">
    <source>
        <dbReference type="SAM" id="Phobius"/>
    </source>
</evidence>
<reference evidence="10 11" key="4">
    <citation type="journal article" date="2011" name="BMC Genomics">
        <title>RNA-Seq improves annotation of protein-coding genes in the cucumber genome.</title>
        <authorList>
            <person name="Li Z."/>
            <person name="Zhang Z."/>
            <person name="Yan P."/>
            <person name="Huang S."/>
            <person name="Fei Z."/>
            <person name="Lin K."/>
        </authorList>
    </citation>
    <scope>NUCLEOTIDE SEQUENCE [LARGE SCALE GENOMIC DNA]</scope>
    <source>
        <strain evidence="11">cv. 9930</strain>
    </source>
</reference>
<comment type="similarity">
    <text evidence="2">Belongs to the aromatic acid exporter (TC 2.A.85) family.</text>
</comment>
<dbReference type="eggNOG" id="KOG4711">
    <property type="taxonomic scope" value="Eukaryota"/>
</dbReference>
<reference evidence="10 11" key="1">
    <citation type="journal article" date="2009" name="Nat. Genet.">
        <title>The genome of the cucumber, Cucumis sativus L.</title>
        <authorList>
            <person name="Huang S."/>
            <person name="Li R."/>
            <person name="Zhang Z."/>
            <person name="Li L."/>
            <person name="Gu X."/>
            <person name="Fan W."/>
            <person name="Lucas W.J."/>
            <person name="Wang X."/>
            <person name="Xie B."/>
            <person name="Ni P."/>
            <person name="Ren Y."/>
            <person name="Zhu H."/>
            <person name="Li J."/>
            <person name="Lin K."/>
            <person name="Jin W."/>
            <person name="Fei Z."/>
            <person name="Li G."/>
            <person name="Staub J."/>
            <person name="Kilian A."/>
            <person name="van der Vossen E.A."/>
            <person name="Wu Y."/>
            <person name="Guo J."/>
            <person name="He J."/>
            <person name="Jia Z."/>
            <person name="Ren Y."/>
            <person name="Tian G."/>
            <person name="Lu Y."/>
            <person name="Ruan J."/>
            <person name="Qian W."/>
            <person name="Wang M."/>
            <person name="Huang Q."/>
            <person name="Li B."/>
            <person name="Xuan Z."/>
            <person name="Cao J."/>
            <person name="Asan"/>
            <person name="Wu Z."/>
            <person name="Zhang J."/>
            <person name="Cai Q."/>
            <person name="Bai Y."/>
            <person name="Zhao B."/>
            <person name="Han Y."/>
            <person name="Li Y."/>
            <person name="Li X."/>
            <person name="Wang S."/>
            <person name="Shi Q."/>
            <person name="Liu S."/>
            <person name="Cho W.K."/>
            <person name="Kim J.Y."/>
            <person name="Xu Y."/>
            <person name="Heller-Uszynska K."/>
            <person name="Miao H."/>
            <person name="Cheng Z."/>
            <person name="Zhang S."/>
            <person name="Wu J."/>
            <person name="Yang Y."/>
            <person name="Kang H."/>
            <person name="Li M."/>
            <person name="Liang H."/>
            <person name="Ren X."/>
            <person name="Shi Z."/>
            <person name="Wen M."/>
            <person name="Jian M."/>
            <person name="Yang H."/>
            <person name="Zhang G."/>
            <person name="Yang Z."/>
            <person name="Chen R."/>
            <person name="Liu S."/>
            <person name="Li J."/>
            <person name="Ma L."/>
            <person name="Liu H."/>
            <person name="Zhou Y."/>
            <person name="Zhao J."/>
            <person name="Fang X."/>
            <person name="Li G."/>
            <person name="Fang L."/>
            <person name="Li Y."/>
            <person name="Liu D."/>
            <person name="Zheng H."/>
            <person name="Zhang Y."/>
            <person name="Qin N."/>
            <person name="Li Z."/>
            <person name="Yang G."/>
            <person name="Yang S."/>
            <person name="Bolund L."/>
            <person name="Kristiansen K."/>
            <person name="Zheng H."/>
            <person name="Li S."/>
            <person name="Zhang X."/>
            <person name="Yang H."/>
            <person name="Wang J."/>
            <person name="Sun R."/>
            <person name="Zhang B."/>
            <person name="Jiang S."/>
            <person name="Wang J."/>
            <person name="Du Y."/>
            <person name="Li S."/>
        </authorList>
    </citation>
    <scope>NUCLEOTIDE SEQUENCE [LARGE SCALE GENOMIC DNA]</scope>
    <source>
        <strain evidence="11">cv. 9930</strain>
    </source>
</reference>
<dbReference type="GO" id="GO:0034220">
    <property type="term" value="P:monoatomic ion transmembrane transport"/>
    <property type="evidence" value="ECO:0007669"/>
    <property type="project" value="UniProtKB-KW"/>
</dbReference>
<sequence>MGSAAVISIPEEHDKDQRVIGRVPMDQEEHKNPNNNNNHWLCSIRQGIKRQDMRKVIHSVKVAIALVVVSLLYLLDPLYNQVGDNAMWAIMTVVVVFEFFAGATLSKGLNRGLGTILGGGLGCLASAFAQDLGGLASAIIIGISVFIFGAVASYLRMVPNIKKKYDYGVMIFILTFNLIVVSGMRADKIMRLARERLSTIAMGFAVCIFISFLIFPSWASDELHDSTVLNFHNLANSIQGCMEAYFNSTDEKKKNKSDASFSSCKLVLNSKSKDDSLANFAKWEPWHGKFGLNYPWHKYLQIGELLRELAATVISIKACLQSPRQVYIKSCFFLCSTLLQPLGKFFSVPSSFPHQSSQ</sequence>
<dbReference type="InterPro" id="IPR020966">
    <property type="entry name" value="ALMT"/>
</dbReference>
<dbReference type="Proteomes" id="UP000029981">
    <property type="component" value="Chromosome 6"/>
</dbReference>
<keyword evidence="6" id="KW-0406">Ion transport</keyword>
<dbReference type="Gramene" id="KGN47887">
    <property type="protein sequence ID" value="KGN47887"/>
    <property type="gene ID" value="Csa_6G409930"/>
</dbReference>
<gene>
    <name evidence="10" type="ORF">Csa_6G409930</name>
</gene>
<organism evidence="10 11">
    <name type="scientific">Cucumis sativus</name>
    <name type="common">Cucumber</name>
    <dbReference type="NCBI Taxonomy" id="3659"/>
    <lineage>
        <taxon>Eukaryota</taxon>
        <taxon>Viridiplantae</taxon>
        <taxon>Streptophyta</taxon>
        <taxon>Embryophyta</taxon>
        <taxon>Tracheophyta</taxon>
        <taxon>Spermatophyta</taxon>
        <taxon>Magnoliopsida</taxon>
        <taxon>eudicotyledons</taxon>
        <taxon>Gunneridae</taxon>
        <taxon>Pentapetalae</taxon>
        <taxon>rosids</taxon>
        <taxon>fabids</taxon>
        <taxon>Cucurbitales</taxon>
        <taxon>Cucurbitaceae</taxon>
        <taxon>Benincaseae</taxon>
        <taxon>Cucumis</taxon>
    </lineage>
</organism>
<evidence type="ECO:0000256" key="3">
    <source>
        <dbReference type="ARBA" id="ARBA00022448"/>
    </source>
</evidence>
<keyword evidence="11" id="KW-1185">Reference proteome</keyword>
<feature type="transmembrane region" description="Helical" evidence="9">
    <location>
        <begin position="87"/>
        <end position="105"/>
    </location>
</feature>
<keyword evidence="8" id="KW-0407">Ion channel</keyword>
<reference evidence="10 11" key="3">
    <citation type="journal article" date="2010" name="BMC Genomics">
        <title>Transcriptome sequencing and comparative analysis of cucumber flowers with different sex types.</title>
        <authorList>
            <person name="Guo S."/>
            <person name="Zheng Y."/>
            <person name="Joung J.G."/>
            <person name="Liu S."/>
            <person name="Zhang Z."/>
            <person name="Crasta O.R."/>
            <person name="Sobral B.W."/>
            <person name="Xu Y."/>
            <person name="Huang S."/>
            <person name="Fei Z."/>
        </authorList>
    </citation>
    <scope>NUCLEOTIDE SEQUENCE [LARGE SCALE GENOMIC DNA]</scope>
    <source>
        <strain evidence="11">cv. 9930</strain>
    </source>
</reference>
<dbReference type="GO" id="GO:0009705">
    <property type="term" value="C:plant-type vacuole membrane"/>
    <property type="evidence" value="ECO:0000318"/>
    <property type="project" value="GO_Central"/>
</dbReference>
<evidence type="ECO:0000313" key="11">
    <source>
        <dbReference type="Proteomes" id="UP000029981"/>
    </source>
</evidence>
<keyword evidence="3" id="KW-0813">Transport</keyword>